<name>A0A0F9RHX9_9ZZZZ</name>
<dbReference type="EMBL" id="LAZR01000931">
    <property type="protein sequence ID" value="KKN54384.1"/>
    <property type="molecule type" value="Genomic_DNA"/>
</dbReference>
<evidence type="ECO:0000313" key="1">
    <source>
        <dbReference type="EMBL" id="KKN54384.1"/>
    </source>
</evidence>
<reference evidence="1" key="1">
    <citation type="journal article" date="2015" name="Nature">
        <title>Complex archaea that bridge the gap between prokaryotes and eukaryotes.</title>
        <authorList>
            <person name="Spang A."/>
            <person name="Saw J.H."/>
            <person name="Jorgensen S.L."/>
            <person name="Zaremba-Niedzwiedzka K."/>
            <person name="Martijn J."/>
            <person name="Lind A.E."/>
            <person name="van Eijk R."/>
            <person name="Schleper C."/>
            <person name="Guy L."/>
            <person name="Ettema T.J."/>
        </authorList>
    </citation>
    <scope>NUCLEOTIDE SEQUENCE</scope>
</reference>
<gene>
    <name evidence="1" type="ORF">LCGC14_0592820</name>
</gene>
<comment type="caution">
    <text evidence="1">The sequence shown here is derived from an EMBL/GenBank/DDBJ whole genome shotgun (WGS) entry which is preliminary data.</text>
</comment>
<proteinExistence type="predicted"/>
<protein>
    <submittedName>
        <fullName evidence="1">Uncharacterized protein</fullName>
    </submittedName>
</protein>
<dbReference type="AlphaFoldDB" id="A0A0F9RHX9"/>
<organism evidence="1">
    <name type="scientific">marine sediment metagenome</name>
    <dbReference type="NCBI Taxonomy" id="412755"/>
    <lineage>
        <taxon>unclassified sequences</taxon>
        <taxon>metagenomes</taxon>
        <taxon>ecological metagenomes</taxon>
    </lineage>
</organism>
<sequence length="80" mass="9148">MVKLGKRRKAALLESLKKWHAEASTVANNGYWDVGECDVCEEMVEERLSSLEQWFPNGAVASDPPWLFCEEHARELGVIW</sequence>
<accession>A0A0F9RHX9</accession>